<dbReference type="STRING" id="75913.A0A0K0G3I0"/>
<evidence type="ECO:0000313" key="1">
    <source>
        <dbReference type="Proteomes" id="UP000035680"/>
    </source>
</evidence>
<dbReference type="Proteomes" id="UP000035680">
    <property type="component" value="Unassembled WGS sequence"/>
</dbReference>
<keyword evidence="1" id="KW-1185">Reference proteome</keyword>
<dbReference type="AlphaFoldDB" id="A0A0K0G3I0"/>
<reference evidence="1" key="1">
    <citation type="submission" date="2014-07" db="EMBL/GenBank/DDBJ databases">
        <authorList>
            <person name="Martin A.A"/>
            <person name="De Silva N."/>
        </authorList>
    </citation>
    <scope>NUCLEOTIDE SEQUENCE</scope>
</reference>
<name>A0A0K0G3I0_STRVS</name>
<accession>A0A0K0G3I0</accession>
<reference evidence="2" key="2">
    <citation type="submission" date="2015-08" db="UniProtKB">
        <authorList>
            <consortium name="WormBaseParasite"/>
        </authorList>
    </citation>
    <scope>IDENTIFICATION</scope>
</reference>
<sequence length="122" mass="14188">MSPNQTLTESQLIWTIGKRIKKVLADKIVYILSSKQVYGRKKDLKKVDDVTSNDKQVFGSNHEIIQLLKNKSFMYPKEKVKVEVHSQRGIKHESYRPSANRLEIMTVKVALETTWDMILQQV</sequence>
<protein>
    <submittedName>
        <fullName evidence="2">Reverse transcriptase domain-containing protein</fullName>
    </submittedName>
</protein>
<evidence type="ECO:0000313" key="2">
    <source>
        <dbReference type="WBParaSite" id="SVE_1928500.1"/>
    </source>
</evidence>
<organism evidence="1 2">
    <name type="scientific">Strongyloides venezuelensis</name>
    <name type="common">Threadworm</name>
    <dbReference type="NCBI Taxonomy" id="75913"/>
    <lineage>
        <taxon>Eukaryota</taxon>
        <taxon>Metazoa</taxon>
        <taxon>Ecdysozoa</taxon>
        <taxon>Nematoda</taxon>
        <taxon>Chromadorea</taxon>
        <taxon>Rhabditida</taxon>
        <taxon>Tylenchina</taxon>
        <taxon>Panagrolaimomorpha</taxon>
        <taxon>Strongyloidoidea</taxon>
        <taxon>Strongyloididae</taxon>
        <taxon>Strongyloides</taxon>
    </lineage>
</organism>
<dbReference type="WBParaSite" id="SVE_1928500.1">
    <property type="protein sequence ID" value="SVE_1928500.1"/>
    <property type="gene ID" value="SVE_1928500"/>
</dbReference>
<proteinExistence type="predicted"/>